<gene>
    <name evidence="7" type="ORF">Lp19_1108</name>
</gene>
<dbReference type="EMBL" id="LUXM01000019">
    <property type="protein sequence ID" value="KZU96496.1"/>
    <property type="molecule type" value="Genomic_DNA"/>
</dbReference>
<keyword evidence="4" id="KW-0812">Transmembrane</keyword>
<dbReference type="InterPro" id="IPR004638">
    <property type="entry name" value="EmrB-like"/>
</dbReference>
<comment type="caution">
    <text evidence="7">The sequence shown here is derived from an EMBL/GenBank/DDBJ whole genome shotgun (WGS) entry which is preliminary data.</text>
</comment>
<evidence type="ECO:0000313" key="7">
    <source>
        <dbReference type="EMBL" id="KZU96496.1"/>
    </source>
</evidence>
<keyword evidence="3" id="KW-1003">Cell membrane</keyword>
<dbReference type="InterPro" id="IPR036259">
    <property type="entry name" value="MFS_trans_sf"/>
</dbReference>
<reference evidence="7 8" key="1">
    <citation type="submission" date="2016-03" db="EMBL/GenBank/DDBJ databases">
        <title>Comparative genomics of 54 Lactobacillus plantarum strains reveals genomic uncoupling from niche constraints.</title>
        <authorList>
            <person name="Martino M.E."/>
        </authorList>
    </citation>
    <scope>NUCLEOTIDE SEQUENCE [LARGE SCALE GENOMIC DNA]</scope>
    <source>
        <strain evidence="7 8">19.1</strain>
    </source>
</reference>
<evidence type="ECO:0000256" key="5">
    <source>
        <dbReference type="ARBA" id="ARBA00022989"/>
    </source>
</evidence>
<dbReference type="AlphaFoldDB" id="A0A162EYB9"/>
<dbReference type="GO" id="GO:0005886">
    <property type="term" value="C:plasma membrane"/>
    <property type="evidence" value="ECO:0007669"/>
    <property type="project" value="UniProtKB-SubCell"/>
</dbReference>
<keyword evidence="6" id="KW-0472">Membrane</keyword>
<dbReference type="Proteomes" id="UP000076882">
    <property type="component" value="Unassembled WGS sequence"/>
</dbReference>
<dbReference type="KEGG" id="lpb:SH83_12970"/>
<dbReference type="PANTHER" id="PTHR23501:SF1">
    <property type="entry name" value="TRANSPORT PROTEIN HSRA-RELATED"/>
    <property type="match status" value="1"/>
</dbReference>
<proteinExistence type="predicted"/>
<dbReference type="RefSeq" id="WP_003642347.1">
    <property type="nucleotide sequence ID" value="NZ_BAAFRT010000004.1"/>
</dbReference>
<organism evidence="7 8">
    <name type="scientific">Lactiplantibacillus plantarum</name>
    <name type="common">Lactobacillus plantarum</name>
    <dbReference type="NCBI Taxonomy" id="1590"/>
    <lineage>
        <taxon>Bacteria</taxon>
        <taxon>Bacillati</taxon>
        <taxon>Bacillota</taxon>
        <taxon>Bacilli</taxon>
        <taxon>Lactobacillales</taxon>
        <taxon>Lactobacillaceae</taxon>
        <taxon>Lactiplantibacillus</taxon>
    </lineage>
</organism>
<keyword evidence="2" id="KW-0813">Transport</keyword>
<evidence type="ECO:0000256" key="3">
    <source>
        <dbReference type="ARBA" id="ARBA00022475"/>
    </source>
</evidence>
<dbReference type="PATRIC" id="fig|1590.142.peg.2779"/>
<evidence type="ECO:0000256" key="1">
    <source>
        <dbReference type="ARBA" id="ARBA00004651"/>
    </source>
</evidence>
<evidence type="ECO:0000313" key="8">
    <source>
        <dbReference type="Proteomes" id="UP000076882"/>
    </source>
</evidence>
<protein>
    <submittedName>
        <fullName evidence="7">Uncharacterized protein</fullName>
    </submittedName>
</protein>
<dbReference type="SUPFAM" id="SSF103473">
    <property type="entry name" value="MFS general substrate transporter"/>
    <property type="match status" value="1"/>
</dbReference>
<dbReference type="Gene3D" id="1.20.1250.20">
    <property type="entry name" value="MFS general substrate transporter like domains"/>
    <property type="match status" value="2"/>
</dbReference>
<comment type="subcellular location">
    <subcellularLocation>
        <location evidence="1">Cell membrane</location>
        <topology evidence="1">Multi-pass membrane protein</topology>
    </subcellularLocation>
</comment>
<dbReference type="InterPro" id="IPR011701">
    <property type="entry name" value="MFS"/>
</dbReference>
<dbReference type="NCBIfam" id="TIGR00711">
    <property type="entry name" value="efflux_EmrB"/>
    <property type="match status" value="1"/>
</dbReference>
<dbReference type="Pfam" id="PF07690">
    <property type="entry name" value="MFS_1"/>
    <property type="match status" value="1"/>
</dbReference>
<dbReference type="PROSITE" id="PS50850">
    <property type="entry name" value="MFS"/>
    <property type="match status" value="1"/>
</dbReference>
<name>A0A162EYB9_LACPN</name>
<dbReference type="InterPro" id="IPR020846">
    <property type="entry name" value="MFS_dom"/>
</dbReference>
<dbReference type="GeneID" id="77216243"/>
<evidence type="ECO:0000256" key="4">
    <source>
        <dbReference type="ARBA" id="ARBA00022692"/>
    </source>
</evidence>
<dbReference type="GO" id="GO:0022857">
    <property type="term" value="F:transmembrane transporter activity"/>
    <property type="evidence" value="ECO:0007669"/>
    <property type="project" value="InterPro"/>
</dbReference>
<accession>A0A162EYB9</accession>
<evidence type="ECO:0000256" key="6">
    <source>
        <dbReference type="ARBA" id="ARBA00023136"/>
    </source>
</evidence>
<dbReference type="PANTHER" id="PTHR23501">
    <property type="entry name" value="MAJOR FACILITATOR SUPERFAMILY"/>
    <property type="match status" value="1"/>
</dbReference>
<evidence type="ECO:0000256" key="2">
    <source>
        <dbReference type="ARBA" id="ARBA00022448"/>
    </source>
</evidence>
<keyword evidence="5" id="KW-1133">Transmembrane helix</keyword>
<sequence>MQAKAKISKATMTIAWVVVFGAMAPLLDSTMINIAINNLVTSFHSSVTTVQWAVTGYLLATGVAVPFSSWLLNRFDGKAVFVAGEILFGLGSIFAAVAPNIQLLIIARLVQGFAGGLIMPLLTTLLVQTAGAAVMGQMMATVGLPMILGPLIGPVIGGIIIKFASWHWIFWINVPVVLISIALILWKMPNYPAQNRTAKMDFIGILLLIVSSSAIIYSLVNAAHTDRFNNATSIEMLILGAIALISYVVWAAWQKERAVVPLHLFKFASFDGAGLGLFIAGTVLNGAMLLLPLYFQNVRGMSVINAALALLPQGAGMLVSRTLTGRLTDQIGAKYVVLGSVVITFVGTLPFYWFGQQTSYWILALILFVRGIGAGGILMPLMADAYTGMQPGQVPAATIGTRIIQNIGSAFGSALITTIVTAYSTHQVNVFERHLKAGTYHVDAAHLQVFTTSHLQAIRLAAFQQGFLVIAIAAIVIILPTLLLTNKLKAAK</sequence>